<evidence type="ECO:0000313" key="3">
    <source>
        <dbReference type="EMBL" id="KAL1849595.1"/>
    </source>
</evidence>
<evidence type="ECO:0000313" key="4">
    <source>
        <dbReference type="Proteomes" id="UP001583177"/>
    </source>
</evidence>
<dbReference type="InterPro" id="IPR038765">
    <property type="entry name" value="Papain-like_cys_pep_sf"/>
</dbReference>
<dbReference type="PRINTS" id="PR01543">
    <property type="entry name" value="ANATRNSFRASE"/>
</dbReference>
<dbReference type="PANTHER" id="PTHR11786">
    <property type="entry name" value="N-HYDROXYARYLAMINE O-ACETYLTRANSFERASE"/>
    <property type="match status" value="1"/>
</dbReference>
<dbReference type="Gene3D" id="3.30.2140.20">
    <property type="match status" value="1"/>
</dbReference>
<protein>
    <recommendedName>
        <fullName evidence="5">Arylamine N-acetyltransferase</fullName>
    </recommendedName>
</protein>
<reference evidence="3 4" key="1">
    <citation type="journal article" date="2024" name="IMA Fungus">
        <title>IMA Genome - F19 : A genome assembly and annotation guide to empower mycologists, including annotated draft genome sequences of Ceratocystis pirilliformis, Diaporthe australafricana, Fusarium ophioides, Paecilomyces lecythidis, and Sporothrix stenoceras.</title>
        <authorList>
            <person name="Aylward J."/>
            <person name="Wilson A.M."/>
            <person name="Visagie C.M."/>
            <person name="Spraker J."/>
            <person name="Barnes I."/>
            <person name="Buitendag C."/>
            <person name="Ceriani C."/>
            <person name="Del Mar Angel L."/>
            <person name="du Plessis D."/>
            <person name="Fuchs T."/>
            <person name="Gasser K."/>
            <person name="Kramer D."/>
            <person name="Li W."/>
            <person name="Munsamy K."/>
            <person name="Piso A."/>
            <person name="Price J.L."/>
            <person name="Sonnekus B."/>
            <person name="Thomas C."/>
            <person name="van der Nest A."/>
            <person name="van Dijk A."/>
            <person name="van Heerden A."/>
            <person name="van Vuuren N."/>
            <person name="Yilmaz N."/>
            <person name="Duong T.A."/>
            <person name="van der Merwe N.A."/>
            <person name="Wingfield M.J."/>
            <person name="Wingfield B.D."/>
        </authorList>
    </citation>
    <scope>NUCLEOTIDE SEQUENCE [LARGE SCALE GENOMIC DNA]</scope>
    <source>
        <strain evidence="3 4">CMW 18300</strain>
    </source>
</reference>
<organism evidence="3 4">
    <name type="scientific">Diaporthe australafricana</name>
    <dbReference type="NCBI Taxonomy" id="127596"/>
    <lineage>
        <taxon>Eukaryota</taxon>
        <taxon>Fungi</taxon>
        <taxon>Dikarya</taxon>
        <taxon>Ascomycota</taxon>
        <taxon>Pezizomycotina</taxon>
        <taxon>Sordariomycetes</taxon>
        <taxon>Sordariomycetidae</taxon>
        <taxon>Diaporthales</taxon>
        <taxon>Diaporthaceae</taxon>
        <taxon>Diaporthe</taxon>
    </lineage>
</organism>
<keyword evidence="2" id="KW-0808">Transferase</keyword>
<evidence type="ECO:0000256" key="1">
    <source>
        <dbReference type="ARBA" id="ARBA00006547"/>
    </source>
</evidence>
<dbReference type="Proteomes" id="UP001583177">
    <property type="component" value="Unassembled WGS sequence"/>
</dbReference>
<dbReference type="SUPFAM" id="SSF54001">
    <property type="entry name" value="Cysteine proteinases"/>
    <property type="match status" value="1"/>
</dbReference>
<dbReference type="InterPro" id="IPR001447">
    <property type="entry name" value="Arylamine_N-AcTrfase"/>
</dbReference>
<dbReference type="EMBL" id="JAWRVE010000199">
    <property type="protein sequence ID" value="KAL1849595.1"/>
    <property type="molecule type" value="Genomic_DNA"/>
</dbReference>
<accession>A0ABR3VZS0</accession>
<name>A0ABR3VZS0_9PEZI</name>
<gene>
    <name evidence="3" type="ORF">Daus18300_013242</name>
</gene>
<proteinExistence type="inferred from homology"/>
<dbReference type="PANTHER" id="PTHR11786:SF0">
    <property type="entry name" value="ARYLAMINE N-ACETYLTRANSFERASE 4-RELATED"/>
    <property type="match status" value="1"/>
</dbReference>
<dbReference type="InterPro" id="IPR053710">
    <property type="entry name" value="Arylamine_NAT_domain_sf"/>
</dbReference>
<sequence>MATYSEEQLELYLQHIKYPRHKHPANRLQFLTGLVRHHQARVPFDSIALHYSPTRLLSLDPEDLFQKIVTNSRGGYCMEVNRLFATVLRTLGFQLYSCAGRVKHKKMSHMVNLVTIEGKKYLVDVGFGSQEATQPIPLEEGYEVTTIAPTRGRLELKHIEKQATKDDPRQRLWVWASRRNDDDGAAGWEDMYSFSEAEVFAEDFEVLNYFVMTRPQSPFVQGVIAYRPVMDEGTGELVAERILNRNVVKEGESGRHRILETLETEEDRVRALGEYFDIHLTEKERKSIQGLASELKG</sequence>
<dbReference type="Pfam" id="PF00797">
    <property type="entry name" value="Acetyltransf_2"/>
    <property type="match status" value="1"/>
</dbReference>
<evidence type="ECO:0008006" key="5">
    <source>
        <dbReference type="Google" id="ProtNLM"/>
    </source>
</evidence>
<evidence type="ECO:0000256" key="2">
    <source>
        <dbReference type="RuleBase" id="RU003452"/>
    </source>
</evidence>
<comment type="caution">
    <text evidence="3">The sequence shown here is derived from an EMBL/GenBank/DDBJ whole genome shotgun (WGS) entry which is preliminary data.</text>
</comment>
<keyword evidence="4" id="KW-1185">Reference proteome</keyword>
<comment type="similarity">
    <text evidence="1 2">Belongs to the arylamine N-acetyltransferase family.</text>
</comment>
<keyword evidence="2" id="KW-0012">Acyltransferase</keyword>